<dbReference type="EMBL" id="VLKE01000001">
    <property type="protein sequence ID" value="TWH65869.1"/>
    <property type="molecule type" value="Genomic_DNA"/>
</dbReference>
<feature type="transmembrane region" description="Helical" evidence="6">
    <location>
        <begin position="413"/>
        <end position="433"/>
    </location>
</feature>
<reference evidence="8 9" key="1">
    <citation type="submission" date="2019-07" db="EMBL/GenBank/DDBJ databases">
        <title>R&amp;d 2014.</title>
        <authorList>
            <person name="Klenk H.-P."/>
        </authorList>
    </citation>
    <scope>NUCLEOTIDE SEQUENCE [LARGE SCALE GENOMIC DNA]</scope>
    <source>
        <strain evidence="8 9">DSM 43868</strain>
    </source>
</reference>
<feature type="domain" description="ABC3 transporter permease C-terminal" evidence="7">
    <location>
        <begin position="194"/>
        <end position="297"/>
    </location>
</feature>
<feature type="transmembrane region" description="Helical" evidence="6">
    <location>
        <begin position="696"/>
        <end position="718"/>
    </location>
</feature>
<evidence type="ECO:0000313" key="9">
    <source>
        <dbReference type="Proteomes" id="UP000319825"/>
    </source>
</evidence>
<keyword evidence="2" id="KW-1003">Cell membrane</keyword>
<sequence>MSRTFSLAIRLVRGGGAAGITRLALMTVGMAVGVAVTTLVVMLPSVLDHRAAASSGRLPAPAGEAGSAKPTFMFALVEDSWKGQRFSRVLLAPLGTDAVPPPGVERFPGPGEIIASPSAAALLADHPELGARVPGRVTSEIAAEGLLAPDEMFAYVGVTPDRLEGGSEASGFGVGFQDDIVRETFDGVARELGVLVLTPALIYVVVCGRLAAATRARRYAALRLIGLRRSHVLRIAATESAITGGFGALVGVLLYEQLSPPVARSGALGFTWYPEVSDVGAAGTAAIVLLAAVVSALVGALGLRQSLNRPVAARAAVEEPPARWWLLLPLILGLGLMLPVILRRVTTGGTTRVVYTDVQIAMVLTGMVLAGVGVVLAIRPIVSSTARAVAHPSLPLTLRLAGRRLSCTPSSTLRLLSGLAVLVLVGGISAGVLRDDELAAGPEVDAFTVTVDARRAATPQVREKVALVPAQHRWTVQYSIARPPANVGPPTTAADRVAMFGVAMVTAPCAQIRVITKSALPGCRDGADYRLVDAELHNTAEDIPPGVMVQFADDKGESNSYRTPEASLVVDDLEQSQLHLSSAILVAAERPRFGWPENLLLNFVVAEPESNVEAFKSAVLANDPTAAIDVQLRNIPALEAYRAHRGTISTGVMIGFFLGAAAFLIAVVDRAIDRRRDVISLLVLGMPLRSVRASQLFHITLPLIAVLVVTVAVGHVAGNAWLQLNGRYSGWYGGTLKTMLPLAGLAALAAISAAPVVVGKTIRAEDMRRE</sequence>
<protein>
    <submittedName>
        <fullName evidence="8">FtsX-like permease family protein</fullName>
    </submittedName>
</protein>
<feature type="transmembrane region" description="Helical" evidence="6">
    <location>
        <begin position="192"/>
        <end position="212"/>
    </location>
</feature>
<feature type="transmembrane region" description="Helical" evidence="6">
    <location>
        <begin position="738"/>
        <end position="759"/>
    </location>
</feature>
<proteinExistence type="predicted"/>
<dbReference type="Pfam" id="PF02687">
    <property type="entry name" value="FtsX"/>
    <property type="match status" value="1"/>
</dbReference>
<evidence type="ECO:0000256" key="6">
    <source>
        <dbReference type="SAM" id="Phobius"/>
    </source>
</evidence>
<dbReference type="Proteomes" id="UP000319825">
    <property type="component" value="Unassembled WGS sequence"/>
</dbReference>
<evidence type="ECO:0000256" key="4">
    <source>
        <dbReference type="ARBA" id="ARBA00022989"/>
    </source>
</evidence>
<dbReference type="RefSeq" id="WP_145773093.1">
    <property type="nucleotide sequence ID" value="NZ_BAAATQ010000314.1"/>
</dbReference>
<evidence type="ECO:0000259" key="7">
    <source>
        <dbReference type="Pfam" id="PF02687"/>
    </source>
</evidence>
<comment type="subcellular location">
    <subcellularLocation>
        <location evidence="1">Cell membrane</location>
        <topology evidence="1">Multi-pass membrane protein</topology>
    </subcellularLocation>
</comment>
<evidence type="ECO:0000256" key="2">
    <source>
        <dbReference type="ARBA" id="ARBA00022475"/>
    </source>
</evidence>
<dbReference type="AlphaFoldDB" id="A0A562I4B2"/>
<dbReference type="OrthoDB" id="3395085at2"/>
<evidence type="ECO:0000256" key="1">
    <source>
        <dbReference type="ARBA" id="ARBA00004651"/>
    </source>
</evidence>
<accession>A0A562I4B2</accession>
<keyword evidence="9" id="KW-1185">Reference proteome</keyword>
<evidence type="ECO:0000256" key="5">
    <source>
        <dbReference type="ARBA" id="ARBA00023136"/>
    </source>
</evidence>
<feature type="transmembrane region" description="Helical" evidence="6">
    <location>
        <begin position="20"/>
        <end position="43"/>
    </location>
</feature>
<keyword evidence="4 6" id="KW-1133">Transmembrane helix</keyword>
<feature type="transmembrane region" description="Helical" evidence="6">
    <location>
        <begin position="232"/>
        <end position="255"/>
    </location>
</feature>
<feature type="transmembrane region" description="Helical" evidence="6">
    <location>
        <begin position="354"/>
        <end position="378"/>
    </location>
</feature>
<organism evidence="8 9">
    <name type="scientific">Micromonospora olivasterospora</name>
    <dbReference type="NCBI Taxonomy" id="1880"/>
    <lineage>
        <taxon>Bacteria</taxon>
        <taxon>Bacillati</taxon>
        <taxon>Actinomycetota</taxon>
        <taxon>Actinomycetes</taxon>
        <taxon>Micromonosporales</taxon>
        <taxon>Micromonosporaceae</taxon>
        <taxon>Micromonospora</taxon>
    </lineage>
</organism>
<feature type="transmembrane region" description="Helical" evidence="6">
    <location>
        <begin position="324"/>
        <end position="342"/>
    </location>
</feature>
<keyword evidence="5 6" id="KW-0472">Membrane</keyword>
<evidence type="ECO:0000313" key="8">
    <source>
        <dbReference type="EMBL" id="TWH65869.1"/>
    </source>
</evidence>
<dbReference type="GO" id="GO:0005886">
    <property type="term" value="C:plasma membrane"/>
    <property type="evidence" value="ECO:0007669"/>
    <property type="project" value="UniProtKB-SubCell"/>
</dbReference>
<gene>
    <name evidence="8" type="ORF">JD77_00809</name>
</gene>
<evidence type="ECO:0000256" key="3">
    <source>
        <dbReference type="ARBA" id="ARBA00022692"/>
    </source>
</evidence>
<dbReference type="InterPro" id="IPR003838">
    <property type="entry name" value="ABC3_permease_C"/>
</dbReference>
<feature type="transmembrane region" description="Helical" evidence="6">
    <location>
        <begin position="648"/>
        <end position="668"/>
    </location>
</feature>
<keyword evidence="3 6" id="KW-0812">Transmembrane</keyword>
<feature type="transmembrane region" description="Helical" evidence="6">
    <location>
        <begin position="279"/>
        <end position="303"/>
    </location>
</feature>
<name>A0A562I4B2_MICOL</name>
<comment type="caution">
    <text evidence="8">The sequence shown here is derived from an EMBL/GenBank/DDBJ whole genome shotgun (WGS) entry which is preliminary data.</text>
</comment>